<dbReference type="EMBL" id="DTGD01000131">
    <property type="protein sequence ID" value="HGB35952.1"/>
    <property type="molecule type" value="Genomic_DNA"/>
</dbReference>
<name>A0A7V3NU81_UNCW3</name>
<gene>
    <name evidence="2" type="ORF">ENV38_03505</name>
</gene>
<dbReference type="SUPFAM" id="SSF53756">
    <property type="entry name" value="UDP-Glycosyltransferase/glycogen phosphorylase"/>
    <property type="match status" value="1"/>
</dbReference>
<dbReference type="PANTHER" id="PTHR12526">
    <property type="entry name" value="GLYCOSYLTRANSFERASE"/>
    <property type="match status" value="1"/>
</dbReference>
<feature type="domain" description="Glycosyl transferase family 1" evidence="1">
    <location>
        <begin position="208"/>
        <end position="360"/>
    </location>
</feature>
<dbReference type="GO" id="GO:0016757">
    <property type="term" value="F:glycosyltransferase activity"/>
    <property type="evidence" value="ECO:0007669"/>
    <property type="project" value="InterPro"/>
</dbReference>
<evidence type="ECO:0000259" key="1">
    <source>
        <dbReference type="Pfam" id="PF00534"/>
    </source>
</evidence>
<dbReference type="PANTHER" id="PTHR12526:SF630">
    <property type="entry name" value="GLYCOSYLTRANSFERASE"/>
    <property type="match status" value="1"/>
</dbReference>
<dbReference type="AlphaFoldDB" id="A0A7V3NU81"/>
<protein>
    <submittedName>
        <fullName evidence="2">Glycosyltransferase</fullName>
    </submittedName>
</protein>
<evidence type="ECO:0000313" key="2">
    <source>
        <dbReference type="EMBL" id="HGB35952.1"/>
    </source>
</evidence>
<dbReference type="CDD" id="cd03801">
    <property type="entry name" value="GT4_PimA-like"/>
    <property type="match status" value="1"/>
</dbReference>
<organism evidence="2">
    <name type="scientific">candidate division WOR-3 bacterium</name>
    <dbReference type="NCBI Taxonomy" id="2052148"/>
    <lineage>
        <taxon>Bacteria</taxon>
        <taxon>Bacteria division WOR-3</taxon>
    </lineage>
</organism>
<keyword evidence="2" id="KW-0808">Transferase</keyword>
<proteinExistence type="predicted"/>
<reference evidence="2" key="1">
    <citation type="journal article" date="2020" name="mSystems">
        <title>Genome- and Community-Level Interaction Insights into Carbon Utilization and Element Cycling Functions of Hydrothermarchaeota in Hydrothermal Sediment.</title>
        <authorList>
            <person name="Zhou Z."/>
            <person name="Liu Y."/>
            <person name="Xu W."/>
            <person name="Pan J."/>
            <person name="Luo Z.H."/>
            <person name="Li M."/>
        </authorList>
    </citation>
    <scope>NUCLEOTIDE SEQUENCE [LARGE SCALE GENOMIC DNA]</scope>
    <source>
        <strain evidence="2">SpSt-754</strain>
    </source>
</reference>
<sequence length="399" mass="45781">MRLLITIGARFIDDILEKELYGDSSTVEYDRWRGYLQYFDKVTLLVRAKDGRRNSQFKYRASGERVDYISLPYYEGPWQFAKQFLAIRRELIRALSLWEEEAVIIRGPDIIGYILVGTLGEGRPYGVEVTGDPWDVFSPGAVKHILRPFLRLYFAYKLRKACRNAVAALYVTKEALQKSYPCPCGMFSASDVQLSEGDFVKEPRMFLRTKKRRLIFVGTLNQLYKAPDILIKSFKECIERGQDLSLTLLGDGKYRPSLEKLAADLGISERVSFLGMVPREEVFRKLDEADLFVLPSKTEGLPRAMLEAMARGLPCIGSKVGGIPELLPPEDLVPPGDVRALAAKIMEVIKDPERMTKMSARHLEKAREYREDVLQKEREAFYSLVKEKTEEWIRMRKGL</sequence>
<dbReference type="InterPro" id="IPR001296">
    <property type="entry name" value="Glyco_trans_1"/>
</dbReference>
<dbReference type="Gene3D" id="3.40.50.2000">
    <property type="entry name" value="Glycogen Phosphorylase B"/>
    <property type="match status" value="2"/>
</dbReference>
<accession>A0A7V3NU81</accession>
<comment type="caution">
    <text evidence="2">The sequence shown here is derived from an EMBL/GenBank/DDBJ whole genome shotgun (WGS) entry which is preliminary data.</text>
</comment>
<dbReference type="Pfam" id="PF00534">
    <property type="entry name" value="Glycos_transf_1"/>
    <property type="match status" value="1"/>
</dbReference>